<keyword evidence="1" id="KW-0732">Signal</keyword>
<dbReference type="AlphaFoldDB" id="A0A101MBT2"/>
<feature type="chain" id="PRO_5007100485" description="Ketoreductase (KR) domain-containing protein" evidence="1">
    <location>
        <begin position="19"/>
        <end position="158"/>
    </location>
</feature>
<sequence length="158" mass="17875">MCWRLCLHFLTESGLVRCLCGYFRQVECEKTVAWPIRAHNGVRALNLGCKQLTSEPDLHADIRWPKKQYVKPRGYKIFLSPRFSTCQLPYLSTYMQTIDTMQEYTYAGPIDCSKPINVENLKGKTAIVTGGANGLGEAYVRALVAVGYETMSEKRSVI</sequence>
<proteinExistence type="predicted"/>
<gene>
    <name evidence="2" type="ORF">ACN42_g9509</name>
</gene>
<evidence type="ECO:0008006" key="4">
    <source>
        <dbReference type="Google" id="ProtNLM"/>
    </source>
</evidence>
<dbReference type="SUPFAM" id="SSF51735">
    <property type="entry name" value="NAD(P)-binding Rossmann-fold domains"/>
    <property type="match status" value="1"/>
</dbReference>
<protein>
    <recommendedName>
        <fullName evidence="4">Ketoreductase (KR) domain-containing protein</fullName>
    </recommendedName>
</protein>
<keyword evidence="3" id="KW-1185">Reference proteome</keyword>
<feature type="signal peptide" evidence="1">
    <location>
        <begin position="1"/>
        <end position="18"/>
    </location>
</feature>
<name>A0A101MBT2_PENFR</name>
<organism evidence="2 3">
    <name type="scientific">Penicillium freii</name>
    <dbReference type="NCBI Taxonomy" id="48697"/>
    <lineage>
        <taxon>Eukaryota</taxon>
        <taxon>Fungi</taxon>
        <taxon>Dikarya</taxon>
        <taxon>Ascomycota</taxon>
        <taxon>Pezizomycotina</taxon>
        <taxon>Eurotiomycetes</taxon>
        <taxon>Eurotiomycetidae</taxon>
        <taxon>Eurotiales</taxon>
        <taxon>Aspergillaceae</taxon>
        <taxon>Penicillium</taxon>
    </lineage>
</organism>
<comment type="caution">
    <text evidence="2">The sequence shown here is derived from an EMBL/GenBank/DDBJ whole genome shotgun (WGS) entry which is preliminary data.</text>
</comment>
<evidence type="ECO:0000313" key="2">
    <source>
        <dbReference type="EMBL" id="KUM57664.1"/>
    </source>
</evidence>
<reference evidence="2 3" key="1">
    <citation type="submission" date="2015-10" db="EMBL/GenBank/DDBJ databases">
        <title>Genome sequencing of Penicillium freii.</title>
        <authorList>
            <person name="Nguyen H.D."/>
            <person name="Visagie C.M."/>
            <person name="Seifert K.A."/>
        </authorList>
    </citation>
    <scope>NUCLEOTIDE SEQUENCE [LARGE SCALE GENOMIC DNA]</scope>
    <source>
        <strain evidence="2 3">DAOM 242723</strain>
    </source>
</reference>
<dbReference type="Proteomes" id="UP000055045">
    <property type="component" value="Unassembled WGS sequence"/>
</dbReference>
<dbReference type="InterPro" id="IPR036291">
    <property type="entry name" value="NAD(P)-bd_dom_sf"/>
</dbReference>
<dbReference type="Gene3D" id="3.40.50.720">
    <property type="entry name" value="NAD(P)-binding Rossmann-like Domain"/>
    <property type="match status" value="1"/>
</dbReference>
<evidence type="ECO:0000256" key="1">
    <source>
        <dbReference type="SAM" id="SignalP"/>
    </source>
</evidence>
<dbReference type="EMBL" id="LLXE01000344">
    <property type="protein sequence ID" value="KUM57664.1"/>
    <property type="molecule type" value="Genomic_DNA"/>
</dbReference>
<evidence type="ECO:0000313" key="3">
    <source>
        <dbReference type="Proteomes" id="UP000055045"/>
    </source>
</evidence>
<dbReference type="STRING" id="48697.A0A101MBT2"/>
<accession>A0A101MBT2</accession>